<dbReference type="PROSITE" id="PS51217">
    <property type="entry name" value="UVRD_HELICASE_CTER"/>
    <property type="match status" value="1"/>
</dbReference>
<evidence type="ECO:0000313" key="12">
    <source>
        <dbReference type="Proteomes" id="UP000190229"/>
    </source>
</evidence>
<dbReference type="Pfam" id="PF21445">
    <property type="entry name" value="ADDB_N"/>
    <property type="match status" value="1"/>
</dbReference>
<evidence type="ECO:0000256" key="9">
    <source>
        <dbReference type="ARBA" id="ARBA00023204"/>
    </source>
</evidence>
<keyword evidence="8" id="KW-0238">DNA-binding</keyword>
<keyword evidence="4" id="KW-0378">Hydrolase</keyword>
<dbReference type="SUPFAM" id="SSF52540">
    <property type="entry name" value="P-loop containing nucleoside triphosphate hydrolases"/>
    <property type="match status" value="2"/>
</dbReference>
<dbReference type="EMBL" id="MWPS01000027">
    <property type="protein sequence ID" value="OPG15554.1"/>
    <property type="molecule type" value="Genomic_DNA"/>
</dbReference>
<dbReference type="PANTHER" id="PTHR30591:SF1">
    <property type="entry name" value="RECBCD ENZYME SUBUNIT RECC"/>
    <property type="match status" value="1"/>
</dbReference>
<dbReference type="GO" id="GO:0004386">
    <property type="term" value="F:helicase activity"/>
    <property type="evidence" value="ECO:0007669"/>
    <property type="project" value="UniProtKB-KW"/>
</dbReference>
<evidence type="ECO:0000256" key="3">
    <source>
        <dbReference type="ARBA" id="ARBA00022763"/>
    </source>
</evidence>
<gene>
    <name evidence="11" type="ORF">B2M26_10785</name>
</gene>
<proteinExistence type="predicted"/>
<keyword evidence="9" id="KW-0234">DNA repair</keyword>
<dbReference type="GO" id="GO:0004527">
    <property type="term" value="F:exonuclease activity"/>
    <property type="evidence" value="ECO:0007669"/>
    <property type="project" value="UniProtKB-KW"/>
</dbReference>
<dbReference type="GO" id="GO:0005524">
    <property type="term" value="F:ATP binding"/>
    <property type="evidence" value="ECO:0007669"/>
    <property type="project" value="UniProtKB-KW"/>
</dbReference>
<keyword evidence="1" id="KW-0540">Nuclease</keyword>
<keyword evidence="3" id="KW-0227">DNA damage</keyword>
<dbReference type="InterPro" id="IPR038726">
    <property type="entry name" value="PDDEXK_AddAB-type"/>
</dbReference>
<dbReference type="InterPro" id="IPR049035">
    <property type="entry name" value="ADDB_N"/>
</dbReference>
<dbReference type="GO" id="GO:0006310">
    <property type="term" value="P:DNA recombination"/>
    <property type="evidence" value="ECO:0007669"/>
    <property type="project" value="TreeGrafter"/>
</dbReference>
<dbReference type="Gene3D" id="3.40.50.300">
    <property type="entry name" value="P-loop containing nucleotide triphosphate hydrolases"/>
    <property type="match status" value="4"/>
</dbReference>
<accession>A0A1V4ES21</accession>
<evidence type="ECO:0000256" key="1">
    <source>
        <dbReference type="ARBA" id="ARBA00022722"/>
    </source>
</evidence>
<dbReference type="GO" id="GO:0003677">
    <property type="term" value="F:DNA binding"/>
    <property type="evidence" value="ECO:0007669"/>
    <property type="project" value="UniProtKB-KW"/>
</dbReference>
<evidence type="ECO:0000256" key="8">
    <source>
        <dbReference type="ARBA" id="ARBA00023125"/>
    </source>
</evidence>
<dbReference type="GO" id="GO:0006281">
    <property type="term" value="P:DNA repair"/>
    <property type="evidence" value="ECO:0007669"/>
    <property type="project" value="UniProtKB-KW"/>
</dbReference>
<dbReference type="Gene3D" id="3.90.320.10">
    <property type="match status" value="1"/>
</dbReference>
<dbReference type="AlphaFoldDB" id="A0A1V4ES21"/>
<dbReference type="Proteomes" id="UP000190229">
    <property type="component" value="Unassembled WGS sequence"/>
</dbReference>
<keyword evidence="2" id="KW-0547">Nucleotide-binding</keyword>
<keyword evidence="7" id="KW-0067">ATP-binding</keyword>
<dbReference type="Pfam" id="PF12705">
    <property type="entry name" value="PDDEXK_1"/>
    <property type="match status" value="1"/>
</dbReference>
<comment type="caution">
    <text evidence="11">The sequence shown here is derived from an EMBL/GenBank/DDBJ whole genome shotgun (WGS) entry which is preliminary data.</text>
</comment>
<evidence type="ECO:0000256" key="2">
    <source>
        <dbReference type="ARBA" id="ARBA00022741"/>
    </source>
</evidence>
<evidence type="ECO:0000256" key="6">
    <source>
        <dbReference type="ARBA" id="ARBA00022839"/>
    </source>
</evidence>
<evidence type="ECO:0000256" key="5">
    <source>
        <dbReference type="ARBA" id="ARBA00022806"/>
    </source>
</evidence>
<keyword evidence="12" id="KW-1185">Reference proteome</keyword>
<reference evidence="11 12" key="1">
    <citation type="submission" date="2017-02" db="EMBL/GenBank/DDBJ databases">
        <title>Draft genome of Acidibacillus ferrooxidans Huett2.</title>
        <authorList>
            <person name="Schopf S."/>
        </authorList>
    </citation>
    <scope>NUCLEOTIDE SEQUENCE [LARGE SCALE GENOMIC DNA]</scope>
    <source>
        <strain evidence="11 12">Huett2</strain>
    </source>
</reference>
<dbReference type="InterPro" id="IPR027417">
    <property type="entry name" value="P-loop_NTPase"/>
</dbReference>
<protein>
    <recommendedName>
        <fullName evidence="10">UvrD-like helicase C-terminal domain-containing protein</fullName>
    </recommendedName>
</protein>
<dbReference type="PANTHER" id="PTHR30591">
    <property type="entry name" value="RECBCD ENZYME SUBUNIT RECC"/>
    <property type="match status" value="1"/>
</dbReference>
<keyword evidence="6" id="KW-0269">Exonuclease</keyword>
<dbReference type="InterPro" id="IPR014017">
    <property type="entry name" value="DNA_helicase_UvrD-like_C"/>
</dbReference>
<organism evidence="11 12">
    <name type="scientific">Ferroacidibacillus organovorans</name>
    <dbReference type="NCBI Taxonomy" id="1765683"/>
    <lineage>
        <taxon>Bacteria</taxon>
        <taxon>Bacillati</taxon>
        <taxon>Bacillota</taxon>
        <taxon>Bacilli</taxon>
        <taxon>Bacillales</taxon>
        <taxon>Alicyclobacillaceae</taxon>
        <taxon>Ferroacidibacillus</taxon>
    </lineage>
</organism>
<keyword evidence="5" id="KW-0347">Helicase</keyword>
<evidence type="ECO:0000313" key="11">
    <source>
        <dbReference type="EMBL" id="OPG15554.1"/>
    </source>
</evidence>
<name>A0A1V4ES21_9BACL</name>
<evidence type="ECO:0000256" key="7">
    <source>
        <dbReference type="ARBA" id="ARBA00022840"/>
    </source>
</evidence>
<feature type="domain" description="UvrD-like helicase C-terminal" evidence="10">
    <location>
        <begin position="287"/>
        <end position="559"/>
    </location>
</feature>
<sequence>MRLIEVVAGRAGVGKTRELLSRIAALCKSDPLGEPLILIVPDQYAFTAEKRLLQMSEGGAVTRVSVETFTRLAYRAKQLLGKANVPLVRGPGRHALIAAAYEVAYPSLTRLRRSNPTPQFLARIGKLIEECQTSLVDEDCVRRIGHAEQAELRGKLTDALQILDAYRHLIADKMTDRHDLLPLLAEGIKRRRLLVGAVFLDGFLGYTPQEFAILEQLFENSTQLTMTYSGPASYLTPRIESRTHASLAQAAETGGQLFRLLSRFSERGARVTDLDLPVINPPRFLKSPVLKNLEAVAFGEYERLLPSAKSDRASTSLVVTHAPHRRAEVEDVISRLLFLRESEDLAWSDLMLITTNPRDYASLLSTHLEEAKIPFFLDRRRPLLHHPLARAILSLLSLQEDSLASRALVGLLKTDLLPFTRAAVDAFENDWIETGVTVREWLAKERVSSRAPRSLYDFKRSLDSFVSSVSRGGVDAQTLVERMDQFLVEMRVFDLLAKRVEHDRAAGKRLDAQFHEQAATEIAQLFEDLTYAFGDSVKPLSEWETLIRAALATVHAGNVPPQADTLIITDPSRLRGNEAKHVCVLGCDDANFPPIHREDDVLSDLEREWLRTFGIFIGPSALKRQSFERDRFYALATRATDSVAFSYAQSDERGRKRSPGEYLRELKQALCADLIERDLGVLENAEWLAETTRFRSPAAMARQALLWMQNSSQRTFGETFEAELQQMGYAGLMLDLTHPRTAKSEQLARDLANRLYGTSLYVSVSRLERHAACAFAHFGSDGLKLQPRKTVDVDALLKGQFLHEVLHLYTTWQQAQDPFPAFEQAHAKMEEIIAAQMERQFPFAETASAATRLNRRQLRARLLRSHAALYEHDVRSAYKTAETEVLFDEGATLPPISIRLGDGELLKIRGRIDRIDLAFLGERMYFRVIDYKSRPRAVDLLRMYLGLSLQLPVYAHVIEAASEALFHAPSQFAGMYYVPVYDPLSELKRDEEAALSLRKPIRFRGLGLANRDVLQLLDRNLPAAKDLFPQMLTKTGIHTNAMVVSAEVWRALREHTLKKASELARSMVDGVTAIAPYQLKQERACQNCNLQSVCQFEAHFDERQMRVFKSIAKDDVIAQLNVVALDVREVQ</sequence>
<evidence type="ECO:0000259" key="10">
    <source>
        <dbReference type="PROSITE" id="PS51217"/>
    </source>
</evidence>
<evidence type="ECO:0000256" key="4">
    <source>
        <dbReference type="ARBA" id="ARBA00022801"/>
    </source>
</evidence>
<dbReference type="InterPro" id="IPR011604">
    <property type="entry name" value="PDDEXK-like_dom_sf"/>
</dbReference>